<keyword evidence="1" id="KW-1133">Transmembrane helix</keyword>
<feature type="transmembrane region" description="Helical" evidence="1">
    <location>
        <begin position="106"/>
        <end position="129"/>
    </location>
</feature>
<dbReference type="RefSeq" id="WP_131692623.1">
    <property type="nucleotide sequence ID" value="NZ_CBCSED010000001.1"/>
</dbReference>
<proteinExistence type="predicted"/>
<organism evidence="2 3">
    <name type="scientific">Rahnella victoriana</name>
    <dbReference type="NCBI Taxonomy" id="1510570"/>
    <lineage>
        <taxon>Bacteria</taxon>
        <taxon>Pseudomonadati</taxon>
        <taxon>Pseudomonadota</taxon>
        <taxon>Gammaproteobacteria</taxon>
        <taxon>Enterobacterales</taxon>
        <taxon>Yersiniaceae</taxon>
        <taxon>Rahnella</taxon>
    </lineage>
</organism>
<evidence type="ECO:0000313" key="3">
    <source>
        <dbReference type="Proteomes" id="UP000600307"/>
    </source>
</evidence>
<feature type="transmembrane region" description="Helical" evidence="1">
    <location>
        <begin position="234"/>
        <end position="252"/>
    </location>
</feature>
<reference evidence="2 3" key="1">
    <citation type="submission" date="2020-11" db="EMBL/GenBank/DDBJ databases">
        <title>Taxonomic investigation of Rahnella spp.</title>
        <authorList>
            <person name="Lee S.D."/>
        </authorList>
    </citation>
    <scope>NUCLEOTIDE SEQUENCE [LARGE SCALE GENOMIC DNA]</scope>
    <source>
        <strain evidence="2 3">SAP-10</strain>
    </source>
</reference>
<dbReference type="SUPFAM" id="SSF103473">
    <property type="entry name" value="MFS general substrate transporter"/>
    <property type="match status" value="1"/>
</dbReference>
<evidence type="ECO:0008006" key="4">
    <source>
        <dbReference type="Google" id="ProtNLM"/>
    </source>
</evidence>
<protein>
    <recommendedName>
        <fullName evidence="4">MFS transporter</fullName>
    </recommendedName>
</protein>
<keyword evidence="1" id="KW-0472">Membrane</keyword>
<gene>
    <name evidence="2" type="ORF">IV431_05080</name>
</gene>
<evidence type="ECO:0000256" key="1">
    <source>
        <dbReference type="SAM" id="Phobius"/>
    </source>
</evidence>
<accession>A0ABS0DLZ5</accession>
<keyword evidence="1" id="KW-0812">Transmembrane</keyword>
<feature type="transmembrane region" description="Helical" evidence="1">
    <location>
        <begin position="204"/>
        <end position="222"/>
    </location>
</feature>
<sequence>MNMTSRLPVLASTLGTLFTVCLALTLLGVGHYGLDTPLTHTLAGMTAIFFTLFLLSERFNPNPLLPRTSRHSSAFMIRLCTSAFGAVVCLPAFLLMLWLMKNAYGFGALNLLMAGIPVVLLMPAGYMTGKKITRSLSADKCLLAGFGVFVTGQGIIALSLNALPFWWVIWPAMLLSALGAGLVYHVRDASIQAVTRREEIQLNAGVFQLSALVTLALLIMLLKMSPGTAGVEHGYFLMIILALAGVVTALMAQE</sequence>
<dbReference type="InterPro" id="IPR036259">
    <property type="entry name" value="MFS_trans_sf"/>
</dbReference>
<dbReference type="Proteomes" id="UP000600307">
    <property type="component" value="Unassembled WGS sequence"/>
</dbReference>
<evidence type="ECO:0000313" key="2">
    <source>
        <dbReference type="EMBL" id="MBF7954921.1"/>
    </source>
</evidence>
<dbReference type="EMBL" id="JADOBH010000001">
    <property type="protein sequence ID" value="MBF7954921.1"/>
    <property type="molecule type" value="Genomic_DNA"/>
</dbReference>
<feature type="transmembrane region" description="Helical" evidence="1">
    <location>
        <begin position="39"/>
        <end position="55"/>
    </location>
</feature>
<comment type="caution">
    <text evidence="2">The sequence shown here is derived from an EMBL/GenBank/DDBJ whole genome shotgun (WGS) entry which is preliminary data.</text>
</comment>
<feature type="transmembrane region" description="Helical" evidence="1">
    <location>
        <begin position="165"/>
        <end position="184"/>
    </location>
</feature>
<keyword evidence="3" id="KW-1185">Reference proteome</keyword>
<feature type="transmembrane region" description="Helical" evidence="1">
    <location>
        <begin position="75"/>
        <end position="100"/>
    </location>
</feature>
<name>A0ABS0DLZ5_9GAMM</name>
<feature type="transmembrane region" description="Helical" evidence="1">
    <location>
        <begin position="141"/>
        <end position="159"/>
    </location>
</feature>